<accession>A0A1H4T0N0</accession>
<dbReference type="PANTHER" id="PTHR33744:SF7">
    <property type="entry name" value="PUCR FAMILY TRANSCRIPTIONAL REGULATOR"/>
    <property type="match status" value="1"/>
</dbReference>
<dbReference type="InterPro" id="IPR051448">
    <property type="entry name" value="CdaR-like_regulators"/>
</dbReference>
<dbReference type="PANTHER" id="PTHR33744">
    <property type="entry name" value="CARBOHYDRATE DIACID REGULATOR"/>
    <property type="match status" value="1"/>
</dbReference>
<evidence type="ECO:0000259" key="1">
    <source>
        <dbReference type="Pfam" id="PF13556"/>
    </source>
</evidence>
<feature type="domain" description="PucR C-terminal helix-turn-helix" evidence="1">
    <location>
        <begin position="299"/>
        <end position="354"/>
    </location>
</feature>
<dbReference type="RefSeq" id="WP_091309495.1">
    <property type="nucleotide sequence ID" value="NZ_FNSO01000004.1"/>
</dbReference>
<dbReference type="OrthoDB" id="3196285at2"/>
<dbReference type="AlphaFoldDB" id="A0A1H4T0N0"/>
<dbReference type="InterPro" id="IPR025736">
    <property type="entry name" value="PucR_C-HTH_dom"/>
</dbReference>
<reference evidence="3" key="1">
    <citation type="submission" date="2016-10" db="EMBL/GenBank/DDBJ databases">
        <authorList>
            <person name="Varghese N."/>
            <person name="Submissions S."/>
        </authorList>
    </citation>
    <scope>NUCLEOTIDE SEQUENCE [LARGE SCALE GENOMIC DNA]</scope>
    <source>
        <strain evidence="3">DSM 44544</strain>
    </source>
</reference>
<dbReference type="STRING" id="208445.SAMN04489727_3981"/>
<gene>
    <name evidence="2" type="ORF">SAMN04489727_3981</name>
</gene>
<dbReference type="Proteomes" id="UP000199622">
    <property type="component" value="Unassembled WGS sequence"/>
</dbReference>
<evidence type="ECO:0000313" key="3">
    <source>
        <dbReference type="Proteomes" id="UP000199622"/>
    </source>
</evidence>
<protein>
    <submittedName>
        <fullName evidence="2">PucR C-terminal helix-turn-helix domain-containing protein</fullName>
    </submittedName>
</protein>
<organism evidence="2 3">
    <name type="scientific">Amycolatopsis tolypomycina</name>
    <dbReference type="NCBI Taxonomy" id="208445"/>
    <lineage>
        <taxon>Bacteria</taxon>
        <taxon>Bacillati</taxon>
        <taxon>Actinomycetota</taxon>
        <taxon>Actinomycetes</taxon>
        <taxon>Pseudonocardiales</taxon>
        <taxon>Pseudonocardiaceae</taxon>
        <taxon>Amycolatopsis</taxon>
    </lineage>
</organism>
<name>A0A1H4T0N0_9PSEU</name>
<sequence>MTVLDDRTQPQDGFHVDGVAVPSADLLDGVTPPAARSVATALLDDVAAVYRRVVEDDAAVTPAQRARVRIAGEAFAEAGGAPGTAADLLGRFAAQVTDAVARHRPHRVVAVVQVAHLLVQDLLAGVGRPAPAAPAREARCALVQRLLRQEQLTPAQLAGLEDAYVVVAARFPRAVPHDRLAAVLDEHHEDGLLSAPGGDGVIVLVPDRLERRISPLLEALAGRFDQLPWTTTVPATRAALAAGCKEAVDVLALAAATGRPAGAYRLDDVLLEYAVLRDPVTSARLRGLISPLAGNEVLFGTLEALIRADFNRTVAARELFIHRSTLDYRIRRIEEVTGQNPLTGRGAYVLAAAVVVHAVSG</sequence>
<keyword evidence="3" id="KW-1185">Reference proteome</keyword>
<dbReference type="Pfam" id="PF13556">
    <property type="entry name" value="HTH_30"/>
    <property type="match status" value="1"/>
</dbReference>
<dbReference type="EMBL" id="FNSO01000004">
    <property type="protein sequence ID" value="SEC50023.1"/>
    <property type="molecule type" value="Genomic_DNA"/>
</dbReference>
<evidence type="ECO:0000313" key="2">
    <source>
        <dbReference type="EMBL" id="SEC50023.1"/>
    </source>
</evidence>
<dbReference type="Gene3D" id="1.10.10.2840">
    <property type="entry name" value="PucR C-terminal helix-turn-helix domain"/>
    <property type="match status" value="1"/>
</dbReference>
<dbReference type="InterPro" id="IPR042070">
    <property type="entry name" value="PucR_C-HTH_sf"/>
</dbReference>
<proteinExistence type="predicted"/>